<evidence type="ECO:0000256" key="3">
    <source>
        <dbReference type="ARBA" id="ARBA00022679"/>
    </source>
</evidence>
<organism evidence="9 10">
    <name type="scientific">Candidatus Blautia pullistercoris</name>
    <dbReference type="NCBI Taxonomy" id="2838499"/>
    <lineage>
        <taxon>Bacteria</taxon>
        <taxon>Bacillati</taxon>
        <taxon>Bacillota</taxon>
        <taxon>Clostridia</taxon>
        <taxon>Lachnospirales</taxon>
        <taxon>Lachnospiraceae</taxon>
        <taxon>Blautia</taxon>
    </lineage>
</organism>
<dbReference type="InterPro" id="IPR003754">
    <property type="entry name" value="4pyrrol_synth_uPrphyn_synth"/>
</dbReference>
<keyword evidence="3 6" id="KW-0808">Transferase</keyword>
<comment type="similarity">
    <text evidence="6">Belongs to the precorrin methyltransferase family.</text>
</comment>
<dbReference type="NCBIfam" id="NF004790">
    <property type="entry name" value="PRK06136.1"/>
    <property type="match status" value="1"/>
</dbReference>
<evidence type="ECO:0000256" key="5">
    <source>
        <dbReference type="ARBA" id="ARBA00023244"/>
    </source>
</evidence>
<dbReference type="SUPFAM" id="SSF53790">
    <property type="entry name" value="Tetrapyrrole methylase"/>
    <property type="match status" value="1"/>
</dbReference>
<dbReference type="FunFam" id="3.30.950.10:FF:000001">
    <property type="entry name" value="Siroheme synthase"/>
    <property type="match status" value="1"/>
</dbReference>
<dbReference type="InterPro" id="IPR036108">
    <property type="entry name" value="4pyrrol_syn_uPrphyn_synt_sf"/>
</dbReference>
<dbReference type="GO" id="GO:0004852">
    <property type="term" value="F:uroporphyrinogen-III synthase activity"/>
    <property type="evidence" value="ECO:0007669"/>
    <property type="project" value="InterPro"/>
</dbReference>
<dbReference type="InterPro" id="IPR014777">
    <property type="entry name" value="4pyrrole_Mease_sub1"/>
</dbReference>
<dbReference type="Proteomes" id="UP000824230">
    <property type="component" value="Unassembled WGS sequence"/>
</dbReference>
<evidence type="ECO:0000256" key="2">
    <source>
        <dbReference type="ARBA" id="ARBA00022603"/>
    </source>
</evidence>
<dbReference type="PANTHER" id="PTHR45790">
    <property type="entry name" value="SIROHEME SYNTHASE-RELATED"/>
    <property type="match status" value="1"/>
</dbReference>
<evidence type="ECO:0000259" key="7">
    <source>
        <dbReference type="Pfam" id="PF00590"/>
    </source>
</evidence>
<evidence type="ECO:0000259" key="8">
    <source>
        <dbReference type="Pfam" id="PF02602"/>
    </source>
</evidence>
<dbReference type="PROSITE" id="PS00840">
    <property type="entry name" value="SUMT_2"/>
    <property type="match status" value="1"/>
</dbReference>
<dbReference type="InterPro" id="IPR014776">
    <property type="entry name" value="4pyrrole_Mease_sub2"/>
</dbReference>
<protein>
    <recommendedName>
        <fullName evidence="1">uroporphyrinogen-III C-methyltransferase</fullName>
        <ecNumber evidence="1">2.1.1.107</ecNumber>
    </recommendedName>
</protein>
<dbReference type="InterPro" id="IPR035996">
    <property type="entry name" value="4pyrrol_Methylase_sf"/>
</dbReference>
<accession>A0A9D1VP63</accession>
<dbReference type="InterPro" id="IPR003043">
    <property type="entry name" value="Uropor_MeTrfase_CS"/>
</dbReference>
<keyword evidence="5" id="KW-0627">Porphyrin biosynthesis</keyword>
<name>A0A9D1VP63_9FIRM</name>
<dbReference type="Gene3D" id="3.30.950.10">
    <property type="entry name" value="Methyltransferase, Cobalt-precorrin-4 Transmethylase, Domain 2"/>
    <property type="match status" value="1"/>
</dbReference>
<dbReference type="InterPro" id="IPR050161">
    <property type="entry name" value="Siro_Cobalamin_biosynth"/>
</dbReference>
<dbReference type="NCBIfam" id="TIGR01469">
    <property type="entry name" value="cobA_cysG_Cterm"/>
    <property type="match status" value="1"/>
</dbReference>
<dbReference type="GO" id="GO:0019354">
    <property type="term" value="P:siroheme biosynthetic process"/>
    <property type="evidence" value="ECO:0007669"/>
    <property type="project" value="InterPro"/>
</dbReference>
<evidence type="ECO:0000256" key="1">
    <source>
        <dbReference type="ARBA" id="ARBA00012162"/>
    </source>
</evidence>
<keyword evidence="2 6" id="KW-0489">Methyltransferase</keyword>
<dbReference type="Gene3D" id="3.40.1010.10">
    <property type="entry name" value="Cobalt-precorrin-4 Transmethylase, Domain 1"/>
    <property type="match status" value="1"/>
</dbReference>
<gene>
    <name evidence="9" type="primary">cobA</name>
    <name evidence="9" type="ORF">H9738_13445</name>
</gene>
<dbReference type="Gene3D" id="3.40.50.10090">
    <property type="match status" value="2"/>
</dbReference>
<evidence type="ECO:0000256" key="4">
    <source>
        <dbReference type="ARBA" id="ARBA00022691"/>
    </source>
</evidence>
<keyword evidence="4" id="KW-0949">S-adenosyl-L-methionine</keyword>
<dbReference type="GO" id="GO:0032259">
    <property type="term" value="P:methylation"/>
    <property type="evidence" value="ECO:0007669"/>
    <property type="project" value="UniProtKB-KW"/>
</dbReference>
<dbReference type="GO" id="GO:0004851">
    <property type="term" value="F:uroporphyrin-III C-methyltransferase activity"/>
    <property type="evidence" value="ECO:0007669"/>
    <property type="project" value="UniProtKB-EC"/>
</dbReference>
<comment type="caution">
    <text evidence="9">The sequence shown here is derived from an EMBL/GenBank/DDBJ whole genome shotgun (WGS) entry which is preliminary data.</text>
</comment>
<dbReference type="InterPro" id="IPR000878">
    <property type="entry name" value="4pyrrol_Mease"/>
</dbReference>
<dbReference type="Pfam" id="PF00590">
    <property type="entry name" value="TP_methylase"/>
    <property type="match status" value="1"/>
</dbReference>
<evidence type="ECO:0000256" key="6">
    <source>
        <dbReference type="RuleBase" id="RU003960"/>
    </source>
</evidence>
<dbReference type="EC" id="2.1.1.107" evidence="1"/>
<sequence length="504" mass="54631">MNTGKVWLVGAGPGDPGLFTVKGKEILGSAEVVVYDSLVGQGVLSQIPREAKAINVGKRASHHTMPQEKINQVLVEEAKKGYRVVRLKGGDPFLFGRGGEELELLTKEGIPYEVVPGVTSPIAVPAYNGIPVTHRDYTSSLHIITGHKRQGEAYDIDFKALVDTKGTLVFLMGVTALPDICASLLAAGMDPEMPAAVLQQGTTAGQKRIVSTVAELPEEVKRQGVETPAIIVVGRVCALADEFAWYEKLPLAGRKILVTRPKDLISSMSAKLRALGAEVLELPAIRTEPLEDQGELYQAFKELDTYDWAAFTSPTGVKVFFEEMLKTGTDIRKLAGIKIAAIGKGTQKALKERGLIPDLVPEVYDGASLGKALREACRGGERILIPRAKIGNHEILEELEQKPDLQISDIATYDTLYENQGIIDEKKEFEQGKIHCAVFTSASTVKGFVKACPDLDYSKVTAACIGKQTKAAADAWGMKTYMAEKATIDSVLELVQRLGNNDMK</sequence>
<feature type="domain" description="Tetrapyrrole methylase" evidence="7">
    <location>
        <begin position="5"/>
        <end position="216"/>
    </location>
</feature>
<dbReference type="AlphaFoldDB" id="A0A9D1VP63"/>
<dbReference type="Pfam" id="PF02602">
    <property type="entry name" value="HEM4"/>
    <property type="match status" value="1"/>
</dbReference>
<dbReference type="CDD" id="cd06578">
    <property type="entry name" value="HemD"/>
    <property type="match status" value="1"/>
</dbReference>
<reference evidence="9" key="1">
    <citation type="journal article" date="2021" name="PeerJ">
        <title>Extensive microbial diversity within the chicken gut microbiome revealed by metagenomics and culture.</title>
        <authorList>
            <person name="Gilroy R."/>
            <person name="Ravi A."/>
            <person name="Getino M."/>
            <person name="Pursley I."/>
            <person name="Horton D.L."/>
            <person name="Alikhan N.F."/>
            <person name="Baker D."/>
            <person name="Gharbi K."/>
            <person name="Hall N."/>
            <person name="Watson M."/>
            <person name="Adriaenssens E.M."/>
            <person name="Foster-Nyarko E."/>
            <person name="Jarju S."/>
            <person name="Secka A."/>
            <person name="Antonio M."/>
            <person name="Oren A."/>
            <person name="Chaudhuri R.R."/>
            <person name="La Ragione R."/>
            <person name="Hildebrand F."/>
            <person name="Pallen M.J."/>
        </authorList>
    </citation>
    <scope>NUCLEOTIDE SEQUENCE</scope>
    <source>
        <strain evidence="9">ChiHjej12B11-1927</strain>
    </source>
</reference>
<dbReference type="SUPFAM" id="SSF69618">
    <property type="entry name" value="HemD-like"/>
    <property type="match status" value="1"/>
</dbReference>
<evidence type="ECO:0000313" key="9">
    <source>
        <dbReference type="EMBL" id="HIX38849.1"/>
    </source>
</evidence>
<feature type="domain" description="Tetrapyrrole biosynthesis uroporphyrinogen III synthase" evidence="8">
    <location>
        <begin position="267"/>
        <end position="492"/>
    </location>
</feature>
<dbReference type="FunFam" id="3.40.1010.10:FF:000001">
    <property type="entry name" value="Siroheme synthase"/>
    <property type="match status" value="1"/>
</dbReference>
<evidence type="ECO:0000313" key="10">
    <source>
        <dbReference type="Proteomes" id="UP000824230"/>
    </source>
</evidence>
<dbReference type="PANTHER" id="PTHR45790:SF3">
    <property type="entry name" value="S-ADENOSYL-L-METHIONINE-DEPENDENT UROPORPHYRINOGEN III METHYLTRANSFERASE, CHLOROPLASTIC"/>
    <property type="match status" value="1"/>
</dbReference>
<dbReference type="EMBL" id="DXFG01000307">
    <property type="protein sequence ID" value="HIX38849.1"/>
    <property type="molecule type" value="Genomic_DNA"/>
</dbReference>
<dbReference type="CDD" id="cd11642">
    <property type="entry name" value="SUMT"/>
    <property type="match status" value="1"/>
</dbReference>
<dbReference type="InterPro" id="IPR006366">
    <property type="entry name" value="CobA/CysG_C"/>
</dbReference>
<reference evidence="9" key="2">
    <citation type="submission" date="2021-04" db="EMBL/GenBank/DDBJ databases">
        <authorList>
            <person name="Gilroy R."/>
        </authorList>
    </citation>
    <scope>NUCLEOTIDE SEQUENCE</scope>
    <source>
        <strain evidence="9">ChiHjej12B11-1927</strain>
    </source>
</reference>
<proteinExistence type="inferred from homology"/>